<dbReference type="Proteomes" id="UP001233836">
    <property type="component" value="Unassembled WGS sequence"/>
</dbReference>
<dbReference type="EMBL" id="JAUSTI010000008">
    <property type="protein sequence ID" value="MDQ0171882.1"/>
    <property type="molecule type" value="Genomic_DNA"/>
</dbReference>
<evidence type="ECO:0000313" key="2">
    <source>
        <dbReference type="Proteomes" id="UP001233836"/>
    </source>
</evidence>
<sequence length="132" mass="15273">MIHGVIYINRKNELDDKVRHIRQNELSVQELIECLDSKQIYIISNTMIRIVELKINNTLVIEKLQNLTQYMGERYTFAEGIGIGHFAMATLSILNTSDSLKAYHEILENLKEVDIQRIEKAIVILNDLTNTD</sequence>
<evidence type="ECO:0000313" key="1">
    <source>
        <dbReference type="EMBL" id="MDQ0171882.1"/>
    </source>
</evidence>
<proteinExistence type="predicted"/>
<comment type="caution">
    <text evidence="1">The sequence shown here is derived from an EMBL/GenBank/DDBJ whole genome shotgun (WGS) entry which is preliminary data.</text>
</comment>
<keyword evidence="2" id="KW-1185">Reference proteome</keyword>
<gene>
    <name evidence="1" type="ORF">J2T19_003344</name>
</gene>
<organism evidence="1 2">
    <name type="scientific">Paenibacillus tundrae</name>
    <dbReference type="NCBI Taxonomy" id="528187"/>
    <lineage>
        <taxon>Bacteria</taxon>
        <taxon>Bacillati</taxon>
        <taxon>Bacillota</taxon>
        <taxon>Bacilli</taxon>
        <taxon>Bacillales</taxon>
        <taxon>Paenibacillaceae</taxon>
        <taxon>Paenibacillus</taxon>
    </lineage>
</organism>
<dbReference type="RefSeq" id="WP_307217591.1">
    <property type="nucleotide sequence ID" value="NZ_JAUSTI010000008.1"/>
</dbReference>
<name>A0ABT9WF68_9BACL</name>
<accession>A0ABT9WF68</accession>
<protein>
    <submittedName>
        <fullName evidence="1">Uncharacterized protein</fullName>
    </submittedName>
</protein>
<reference evidence="1 2" key="1">
    <citation type="submission" date="2023-07" db="EMBL/GenBank/DDBJ databases">
        <title>Sorghum-associated microbial communities from plants grown in Nebraska, USA.</title>
        <authorList>
            <person name="Schachtman D."/>
        </authorList>
    </citation>
    <scope>NUCLEOTIDE SEQUENCE [LARGE SCALE GENOMIC DNA]</scope>
    <source>
        <strain evidence="1 2">DS1314</strain>
    </source>
</reference>